<dbReference type="PANTHER" id="PTHR31642">
    <property type="entry name" value="TRICHOTHECENE 3-O-ACETYLTRANSFERASE"/>
    <property type="match status" value="1"/>
</dbReference>
<organism evidence="2 3">
    <name type="scientific">Moniliophthora roreri</name>
    <name type="common">Frosty pod rot fungus</name>
    <name type="synonym">Monilia roreri</name>
    <dbReference type="NCBI Taxonomy" id="221103"/>
    <lineage>
        <taxon>Eukaryota</taxon>
        <taxon>Fungi</taxon>
        <taxon>Dikarya</taxon>
        <taxon>Basidiomycota</taxon>
        <taxon>Agaricomycotina</taxon>
        <taxon>Agaricomycetes</taxon>
        <taxon>Agaricomycetidae</taxon>
        <taxon>Agaricales</taxon>
        <taxon>Marasmiineae</taxon>
        <taxon>Marasmiaceae</taxon>
        <taxon>Moniliophthora</taxon>
    </lineage>
</organism>
<dbReference type="InterPro" id="IPR023213">
    <property type="entry name" value="CAT-like_dom_sf"/>
</dbReference>
<name>A0A0W0F939_MONRR</name>
<evidence type="ECO:0000313" key="2">
    <source>
        <dbReference type="EMBL" id="KTB32674.1"/>
    </source>
</evidence>
<accession>A0A0W0F939</accession>
<dbReference type="Gene3D" id="3.30.559.10">
    <property type="entry name" value="Chloramphenicol acetyltransferase-like domain"/>
    <property type="match status" value="2"/>
</dbReference>
<gene>
    <name evidence="2" type="ORF">WG66_14735</name>
</gene>
<proteinExistence type="predicted"/>
<comment type="caution">
    <text evidence="2">The sequence shown here is derived from an EMBL/GenBank/DDBJ whole genome shotgun (WGS) entry which is preliminary data.</text>
</comment>
<evidence type="ECO:0008006" key="4">
    <source>
        <dbReference type="Google" id="ProtNLM"/>
    </source>
</evidence>
<evidence type="ECO:0000313" key="3">
    <source>
        <dbReference type="Proteomes" id="UP000054988"/>
    </source>
</evidence>
<sequence>MGQETIKTFTIHPTNKFNRPAPPSTVSLHGLDLISAPMPIRNHRIFPPLPAHLKDNATDVIEKLKTSLAEALELYPPISGTVRANDAGDVYIAMDAENRQGTPFTFEEKDTPYAGDNEDLTPRDVMILSPLDSILAVKVTQFSCGTIAVAASINHQVTDLRGFVDFLEMWAQLARGEPVDFVRIPEDWSRHPGRFFGSSTAEKSTVPPPGYIVLPAPLTESPPFVAAGLSRWKFTKSDVERLKNDLSPSAFAKDTWISSGDALAALLWGVISRARVNANVTNTYIFGKPDSEGETQTLAMAADGRDRSVRGKMSDGKYLGNFNLLFTTIASSSDLLSLSLESASRVALAIRTALNHQLAPEAIAHKISFFEDPRNTKPPGRISWPTDVVMTNWSQADLRGPKLDLGWGKPICTTAGGGVYPPGYSRMMQDKSTGDVYVLITIEPEGSKVLESDELLNKYATSVTVAESPLS</sequence>
<dbReference type="AlphaFoldDB" id="A0A0W0F939"/>
<dbReference type="GO" id="GO:0016747">
    <property type="term" value="F:acyltransferase activity, transferring groups other than amino-acyl groups"/>
    <property type="evidence" value="ECO:0007669"/>
    <property type="project" value="TreeGrafter"/>
</dbReference>
<evidence type="ECO:0000256" key="1">
    <source>
        <dbReference type="ARBA" id="ARBA00022679"/>
    </source>
</evidence>
<dbReference type="Proteomes" id="UP000054988">
    <property type="component" value="Unassembled WGS sequence"/>
</dbReference>
<dbReference type="InterPro" id="IPR050317">
    <property type="entry name" value="Plant_Fungal_Acyltransferase"/>
</dbReference>
<dbReference type="EMBL" id="LATX01002207">
    <property type="protein sequence ID" value="KTB32674.1"/>
    <property type="molecule type" value="Genomic_DNA"/>
</dbReference>
<protein>
    <recommendedName>
        <fullName evidence="4">Transferase family protein</fullName>
    </recommendedName>
</protein>
<dbReference type="PANTHER" id="PTHR31642:SF310">
    <property type="entry name" value="FATTY ALCOHOL:CAFFEOYL-COA ACYLTRANSFERASE"/>
    <property type="match status" value="1"/>
</dbReference>
<dbReference type="Pfam" id="PF02458">
    <property type="entry name" value="Transferase"/>
    <property type="match status" value="1"/>
</dbReference>
<reference evidence="2 3" key="1">
    <citation type="submission" date="2015-12" db="EMBL/GenBank/DDBJ databases">
        <title>Draft genome sequence of Moniliophthora roreri, the causal agent of frosty pod rot of cacao.</title>
        <authorList>
            <person name="Aime M.C."/>
            <person name="Diaz-Valderrama J.R."/>
            <person name="Kijpornyongpan T."/>
            <person name="Phillips-Mora W."/>
        </authorList>
    </citation>
    <scope>NUCLEOTIDE SEQUENCE [LARGE SCALE GENOMIC DNA]</scope>
    <source>
        <strain evidence="2 3">MCA 2952</strain>
    </source>
</reference>
<keyword evidence="1" id="KW-0808">Transferase</keyword>
<dbReference type="eggNOG" id="ENOG502SA09">
    <property type="taxonomic scope" value="Eukaryota"/>
</dbReference>